<sequence length="70" mass="7666">MISFMLNLKLYQIPTGTPALAQEILAASPNVYQDRGALVGINGFNSIGIEIGIHYWGRHRPIISISTKPT</sequence>
<dbReference type="AlphaFoldDB" id="A0A330M2W7"/>
<evidence type="ECO:0000313" key="2">
    <source>
        <dbReference type="Proteomes" id="UP000250123"/>
    </source>
</evidence>
<name>A0A330M2W7_9GAMM</name>
<reference evidence="2" key="1">
    <citation type="submission" date="2018-06" db="EMBL/GenBank/DDBJ databases">
        <authorList>
            <person name="Cea G.-C."/>
            <person name="William W."/>
        </authorList>
    </citation>
    <scope>NUCLEOTIDE SEQUENCE [LARGE SCALE GENOMIC DNA]</scope>
    <source>
        <strain evidence="2">DB21MT-2</strain>
    </source>
</reference>
<evidence type="ECO:0000313" key="1">
    <source>
        <dbReference type="EMBL" id="SQH74037.1"/>
    </source>
</evidence>
<protein>
    <submittedName>
        <fullName evidence="1">Uncharacterized protein</fullName>
    </submittedName>
</protein>
<dbReference type="EMBL" id="LS483452">
    <property type="protein sequence ID" value="SQH74037.1"/>
    <property type="molecule type" value="Genomic_DNA"/>
</dbReference>
<gene>
    <name evidence="1" type="ORF">SHEWBE_0036</name>
</gene>
<proteinExistence type="predicted"/>
<dbReference type="Proteomes" id="UP000250123">
    <property type="component" value="Chromosome SHEWBE"/>
</dbReference>
<dbReference type="KEGG" id="sbk:SHEWBE_0036"/>
<organism evidence="1 2">
    <name type="scientific">Shewanella benthica</name>
    <dbReference type="NCBI Taxonomy" id="43661"/>
    <lineage>
        <taxon>Bacteria</taxon>
        <taxon>Pseudomonadati</taxon>
        <taxon>Pseudomonadota</taxon>
        <taxon>Gammaproteobacteria</taxon>
        <taxon>Alteromonadales</taxon>
        <taxon>Shewanellaceae</taxon>
        <taxon>Shewanella</taxon>
    </lineage>
</organism>
<accession>A0A330M2W7</accession>